<dbReference type="GeneID" id="73327762"/>
<evidence type="ECO:0000313" key="2">
    <source>
        <dbReference type="Proteomes" id="UP001055115"/>
    </source>
</evidence>
<protein>
    <submittedName>
        <fullName evidence="1">Uncharacterized protein</fullName>
    </submittedName>
</protein>
<reference evidence="1 2" key="1">
    <citation type="submission" date="2022-03" db="EMBL/GenBank/DDBJ databases">
        <title>Genome data of Colletotrichum spp.</title>
        <authorList>
            <person name="Utami Y.D."/>
            <person name="Hiruma K."/>
        </authorList>
    </citation>
    <scope>NUCLEOTIDE SEQUENCE [LARGE SCALE GENOMIC DNA]</scope>
    <source>
        <strain evidence="1 2">MAFF 239500</strain>
    </source>
</reference>
<organism evidence="1 2">
    <name type="scientific">Colletotrichum spaethianum</name>
    <dbReference type="NCBI Taxonomy" id="700344"/>
    <lineage>
        <taxon>Eukaryota</taxon>
        <taxon>Fungi</taxon>
        <taxon>Dikarya</taxon>
        <taxon>Ascomycota</taxon>
        <taxon>Pezizomycotina</taxon>
        <taxon>Sordariomycetes</taxon>
        <taxon>Hypocreomycetidae</taxon>
        <taxon>Glomerellales</taxon>
        <taxon>Glomerellaceae</taxon>
        <taxon>Colletotrichum</taxon>
        <taxon>Colletotrichum spaethianum species complex</taxon>
    </lineage>
</organism>
<name>A0AA37LG17_9PEZI</name>
<keyword evidence="2" id="KW-1185">Reference proteome</keyword>
<dbReference type="EMBL" id="BQXU01000017">
    <property type="protein sequence ID" value="GKT46779.1"/>
    <property type="molecule type" value="Genomic_DNA"/>
</dbReference>
<comment type="caution">
    <text evidence="1">The sequence shown here is derived from an EMBL/GenBank/DDBJ whole genome shotgun (WGS) entry which is preliminary data.</text>
</comment>
<proteinExistence type="predicted"/>
<gene>
    <name evidence="1" type="ORF">ColSpa_06960</name>
</gene>
<dbReference type="RefSeq" id="XP_049129129.1">
    <property type="nucleotide sequence ID" value="XM_049273172.1"/>
</dbReference>
<evidence type="ECO:0000313" key="1">
    <source>
        <dbReference type="EMBL" id="GKT46779.1"/>
    </source>
</evidence>
<dbReference type="AlphaFoldDB" id="A0AA37LG17"/>
<accession>A0AA37LG17</accession>
<sequence length="114" mass="13476">MDGTVTKYIITGAVYPEPVGRYEEGDPRMWREKFCDDVTVPLESWLHGILEKYKKFLYFGVPRHNDPGVLWRDQEWSKDTQEIKEILVESGWPENYNAEEGRNRLAQWLTQANI</sequence>
<dbReference type="Proteomes" id="UP001055115">
    <property type="component" value="Unassembled WGS sequence"/>
</dbReference>